<keyword evidence="4" id="KW-0540">Nuclease</keyword>
<keyword evidence="10" id="KW-1185">Reference proteome</keyword>
<evidence type="ECO:0000256" key="2">
    <source>
        <dbReference type="ARBA" id="ARBA00005300"/>
    </source>
</evidence>
<dbReference type="InterPro" id="IPR050092">
    <property type="entry name" value="RNase_H"/>
</dbReference>
<evidence type="ECO:0000313" key="10">
    <source>
        <dbReference type="Proteomes" id="UP001437256"/>
    </source>
</evidence>
<dbReference type="PROSITE" id="PS50879">
    <property type="entry name" value="RNASE_H_1"/>
    <property type="match status" value="1"/>
</dbReference>
<dbReference type="InterPro" id="IPR012337">
    <property type="entry name" value="RNaseH-like_sf"/>
</dbReference>
<evidence type="ECO:0000256" key="5">
    <source>
        <dbReference type="ARBA" id="ARBA00022723"/>
    </source>
</evidence>
<comment type="caution">
    <text evidence="9">The sequence shown here is derived from an EMBL/GenBank/DDBJ whole genome shotgun (WGS) entry which is preliminary data.</text>
</comment>
<dbReference type="EC" id="3.1.26.4" evidence="3"/>
<dbReference type="SUPFAM" id="SSF53098">
    <property type="entry name" value="Ribonuclease H-like"/>
    <property type="match status" value="1"/>
</dbReference>
<dbReference type="InterPro" id="IPR002156">
    <property type="entry name" value="RNaseH_domain"/>
</dbReference>
<evidence type="ECO:0000256" key="3">
    <source>
        <dbReference type="ARBA" id="ARBA00012180"/>
    </source>
</evidence>
<keyword evidence="5" id="KW-0479">Metal-binding</keyword>
<dbReference type="Pfam" id="PF00075">
    <property type="entry name" value="RNase_H"/>
    <property type="match status" value="1"/>
</dbReference>
<dbReference type="InterPro" id="IPR036397">
    <property type="entry name" value="RNaseH_sf"/>
</dbReference>
<gene>
    <name evidence="9" type="ORF">AAF712_009706</name>
</gene>
<keyword evidence="6" id="KW-0255">Endonuclease</keyword>
<evidence type="ECO:0000256" key="6">
    <source>
        <dbReference type="ARBA" id="ARBA00022759"/>
    </source>
</evidence>
<comment type="catalytic activity">
    <reaction evidence="1">
        <text>Endonucleolytic cleavage to 5'-phosphomonoester.</text>
        <dbReference type="EC" id="3.1.26.4"/>
    </reaction>
</comment>
<dbReference type="Gene3D" id="3.30.420.10">
    <property type="entry name" value="Ribonuclease H-like superfamily/Ribonuclease H"/>
    <property type="match status" value="1"/>
</dbReference>
<feature type="domain" description="RNase H type-1" evidence="8">
    <location>
        <begin position="1"/>
        <end position="152"/>
    </location>
</feature>
<evidence type="ECO:0000313" key="9">
    <source>
        <dbReference type="EMBL" id="KAL0063397.1"/>
    </source>
</evidence>
<accession>A0ABR2ZQJ3</accession>
<dbReference type="PANTHER" id="PTHR10642:SF26">
    <property type="entry name" value="RIBONUCLEASE H1"/>
    <property type="match status" value="1"/>
</dbReference>
<dbReference type="EMBL" id="JBBXMP010000082">
    <property type="protein sequence ID" value="KAL0063397.1"/>
    <property type="molecule type" value="Genomic_DNA"/>
</dbReference>
<comment type="similarity">
    <text evidence="2">Belongs to the RNase H family.</text>
</comment>
<evidence type="ECO:0000256" key="7">
    <source>
        <dbReference type="ARBA" id="ARBA00022801"/>
    </source>
</evidence>
<evidence type="ECO:0000256" key="1">
    <source>
        <dbReference type="ARBA" id="ARBA00000077"/>
    </source>
</evidence>
<organism evidence="9 10">
    <name type="scientific">Marasmius tenuissimus</name>
    <dbReference type="NCBI Taxonomy" id="585030"/>
    <lineage>
        <taxon>Eukaryota</taxon>
        <taxon>Fungi</taxon>
        <taxon>Dikarya</taxon>
        <taxon>Basidiomycota</taxon>
        <taxon>Agaricomycotina</taxon>
        <taxon>Agaricomycetes</taxon>
        <taxon>Agaricomycetidae</taxon>
        <taxon>Agaricales</taxon>
        <taxon>Marasmiineae</taxon>
        <taxon>Marasmiaceae</taxon>
        <taxon>Marasmius</taxon>
    </lineage>
</organism>
<protein>
    <recommendedName>
        <fullName evidence="3">ribonuclease H</fullName>
        <ecNumber evidence="3">3.1.26.4</ecNumber>
    </recommendedName>
</protein>
<name>A0ABR2ZQJ3_9AGAR</name>
<reference evidence="9 10" key="1">
    <citation type="submission" date="2024-05" db="EMBL/GenBank/DDBJ databases">
        <title>A draft genome resource for the thread blight pathogen Marasmius tenuissimus strain MS-2.</title>
        <authorList>
            <person name="Yulfo-Soto G.E."/>
            <person name="Baruah I.K."/>
            <person name="Amoako-Attah I."/>
            <person name="Bukari Y."/>
            <person name="Meinhardt L.W."/>
            <person name="Bailey B.A."/>
            <person name="Cohen S.P."/>
        </authorList>
    </citation>
    <scope>NUCLEOTIDE SEQUENCE [LARGE SCALE GENOMIC DNA]</scope>
    <source>
        <strain evidence="9 10">MS-2</strain>
    </source>
</reference>
<evidence type="ECO:0000256" key="4">
    <source>
        <dbReference type="ARBA" id="ARBA00022722"/>
    </source>
</evidence>
<proteinExistence type="inferred from homology"/>
<keyword evidence="7" id="KW-0378">Hydrolase</keyword>
<sequence>MGSATADGLSVPFSHMDRAITAGKKTSQRAELLAALEGINRASSSTERCYKAKLALLRNRKSRDPTEWCTQCWIITTDSEYVVKGITEWLPRWKRDGFRNASGNKVSNIDLFTLLDEKINQLEATMNVRIGFWHVPREFNTIADNLAKRAARMDTVS</sequence>
<dbReference type="PANTHER" id="PTHR10642">
    <property type="entry name" value="RIBONUCLEASE H1"/>
    <property type="match status" value="1"/>
</dbReference>
<dbReference type="Proteomes" id="UP001437256">
    <property type="component" value="Unassembled WGS sequence"/>
</dbReference>
<evidence type="ECO:0000259" key="8">
    <source>
        <dbReference type="PROSITE" id="PS50879"/>
    </source>
</evidence>